<dbReference type="GO" id="GO:0000981">
    <property type="term" value="F:DNA-binding transcription factor activity, RNA polymerase II-specific"/>
    <property type="evidence" value="ECO:0007669"/>
    <property type="project" value="TreeGrafter"/>
</dbReference>
<dbReference type="InterPro" id="IPR036390">
    <property type="entry name" value="WH_DNA-bd_sf"/>
</dbReference>
<dbReference type="OMA" id="NHENDYN"/>
<dbReference type="PROSITE" id="PS51526">
    <property type="entry name" value="RFX_DBD"/>
    <property type="match status" value="1"/>
</dbReference>
<dbReference type="RefSeq" id="XP_027203999.1">
    <property type="nucleotide sequence ID" value="XM_027348198.1"/>
</dbReference>
<evidence type="ECO:0000313" key="4">
    <source>
        <dbReference type="RefSeq" id="XP_027203999.1"/>
    </source>
</evidence>
<evidence type="ECO:0000259" key="2">
    <source>
        <dbReference type="PROSITE" id="PS51526"/>
    </source>
</evidence>
<organism evidence="3 4">
    <name type="scientific">Dermatophagoides pteronyssinus</name>
    <name type="common">European house dust mite</name>
    <dbReference type="NCBI Taxonomy" id="6956"/>
    <lineage>
        <taxon>Eukaryota</taxon>
        <taxon>Metazoa</taxon>
        <taxon>Ecdysozoa</taxon>
        <taxon>Arthropoda</taxon>
        <taxon>Chelicerata</taxon>
        <taxon>Arachnida</taxon>
        <taxon>Acari</taxon>
        <taxon>Acariformes</taxon>
        <taxon>Sarcoptiformes</taxon>
        <taxon>Astigmata</taxon>
        <taxon>Psoroptidia</taxon>
        <taxon>Analgoidea</taxon>
        <taxon>Pyroglyphidae</taxon>
        <taxon>Dermatophagoidinae</taxon>
        <taxon>Dermatophagoides</taxon>
    </lineage>
</organism>
<dbReference type="InterPro" id="IPR039779">
    <property type="entry name" value="RFX-like"/>
</dbReference>
<dbReference type="KEGG" id="dpte:113797762"/>
<name>A0A6P6YGQ6_DERPT</name>
<accession>A0A6P6YGQ6</accession>
<evidence type="ECO:0000313" key="3">
    <source>
        <dbReference type="Proteomes" id="UP000515146"/>
    </source>
</evidence>
<dbReference type="SUPFAM" id="SSF46785">
    <property type="entry name" value="Winged helix' DNA-binding domain"/>
    <property type="match status" value="1"/>
</dbReference>
<dbReference type="FunFam" id="1.10.10.10:FF:000422">
    <property type="entry name" value="DNA-binding protein RFX7"/>
    <property type="match status" value="1"/>
</dbReference>
<dbReference type="InterPro" id="IPR057321">
    <property type="entry name" value="RFX1-4/6/8-like_BCD"/>
</dbReference>
<dbReference type="PANTHER" id="PTHR12619">
    <property type="entry name" value="RFX TRANSCRIPTION FACTOR FAMILY"/>
    <property type="match status" value="1"/>
</dbReference>
<protein>
    <submittedName>
        <fullName evidence="4">DNA-binding protein RFX6-like</fullName>
    </submittedName>
</protein>
<dbReference type="Proteomes" id="UP000515146">
    <property type="component" value="Unplaced"/>
</dbReference>
<evidence type="ECO:0000256" key="1">
    <source>
        <dbReference type="ARBA" id="ARBA00023125"/>
    </source>
</evidence>
<keyword evidence="3" id="KW-1185">Reference proteome</keyword>
<gene>
    <name evidence="4" type="primary">LOC113797762</name>
</gene>
<dbReference type="InParanoid" id="A0A6P6YGQ6"/>
<reference evidence="4" key="1">
    <citation type="submission" date="2025-08" db="UniProtKB">
        <authorList>
            <consortium name="RefSeq"/>
        </authorList>
    </citation>
    <scope>IDENTIFICATION</scope>
    <source>
        <strain evidence="4">Airmid</strain>
    </source>
</reference>
<dbReference type="Pfam" id="PF02257">
    <property type="entry name" value="RFX_DNA_binding"/>
    <property type="match status" value="1"/>
</dbReference>
<dbReference type="GO" id="GO:0000978">
    <property type="term" value="F:RNA polymerase II cis-regulatory region sequence-specific DNA binding"/>
    <property type="evidence" value="ECO:0007669"/>
    <property type="project" value="TreeGrafter"/>
</dbReference>
<dbReference type="OrthoDB" id="10056949at2759"/>
<proteinExistence type="predicted"/>
<dbReference type="Pfam" id="PF25340">
    <property type="entry name" value="BCD_RFX"/>
    <property type="match status" value="1"/>
</dbReference>
<feature type="domain" description="RFX-type winged-helix" evidence="2">
    <location>
        <begin position="32"/>
        <end position="113"/>
    </location>
</feature>
<dbReference type="PANTHER" id="PTHR12619:SF5">
    <property type="entry name" value="TRANSCRIPTION FACTOR RFX4"/>
    <property type="match status" value="1"/>
</dbReference>
<keyword evidence="1" id="KW-0238">DNA-binding</keyword>
<sequence>MENSITIINQNDQEILNMNDDRIKSNQQTLKTYDWLQQTFQFRSGVSIARSLIYESYQKFCQQNNFLPVCKATFGKLIRNHFPMVKSKRLGARGQSKYHYYNINFRENDRINNLHTNGRNNNNNNCEITFNEAKSSETSSTLTILSKNKSKIIDYNHENDYNSIIQSMISFIRLPEDQLYNNDELIFTNLYKTHCQFLLDAALNENYGQMRHYIMHFWQQLPSNIVIFIDQMKLLDSFMYSSLCRLYLSLDSDDKNLQHINTIGHVIKSTLP</sequence>
<dbReference type="AlphaFoldDB" id="A0A6P6YGQ6"/>
<dbReference type="InterPro" id="IPR036388">
    <property type="entry name" value="WH-like_DNA-bd_sf"/>
</dbReference>
<dbReference type="Gene3D" id="1.10.10.10">
    <property type="entry name" value="Winged helix-like DNA-binding domain superfamily/Winged helix DNA-binding domain"/>
    <property type="match status" value="1"/>
</dbReference>
<dbReference type="InterPro" id="IPR003150">
    <property type="entry name" value="DNA-bd_RFX"/>
</dbReference>